<gene>
    <name evidence="1" type="ORF">OBRU01_06748</name>
</gene>
<sequence>MLALIGKLPSCNYSLVGWLVRHFESVVANEQKPPCWVPSASCRLATTAWSGGWCAILRALWQRTGKHFINREATMLPLIGKLPSCNYSLVGWLVRHFESVVANEQVNTL</sequence>
<accession>A0A0L7LJK7</accession>
<comment type="caution">
    <text evidence="1">The sequence shown here is derived from an EMBL/GenBank/DDBJ whole genome shotgun (WGS) entry which is preliminary data.</text>
</comment>
<keyword evidence="2" id="KW-1185">Reference proteome</keyword>
<dbReference type="AlphaFoldDB" id="A0A0L7LJK7"/>
<proteinExistence type="predicted"/>
<protein>
    <submittedName>
        <fullName evidence="1">Rlip</fullName>
    </submittedName>
</protein>
<name>A0A0L7LJK7_OPEBR</name>
<reference evidence="1 2" key="1">
    <citation type="journal article" date="2015" name="Genome Biol. Evol.">
        <title>The genome of winter moth (Operophtera brumata) provides a genomic perspective on sexual dimorphism and phenology.</title>
        <authorList>
            <person name="Derks M.F."/>
            <person name="Smit S."/>
            <person name="Salis L."/>
            <person name="Schijlen E."/>
            <person name="Bossers A."/>
            <person name="Mateman C."/>
            <person name="Pijl A.S."/>
            <person name="de Ridder D."/>
            <person name="Groenen M.A."/>
            <person name="Visser M.E."/>
            <person name="Megens H.J."/>
        </authorList>
    </citation>
    <scope>NUCLEOTIDE SEQUENCE [LARGE SCALE GENOMIC DNA]</scope>
    <source>
        <strain evidence="1">WM2013NL</strain>
        <tissue evidence="1">Head and thorax</tissue>
    </source>
</reference>
<evidence type="ECO:0000313" key="1">
    <source>
        <dbReference type="EMBL" id="KOB75549.1"/>
    </source>
</evidence>
<evidence type="ECO:0000313" key="2">
    <source>
        <dbReference type="Proteomes" id="UP000037510"/>
    </source>
</evidence>
<dbReference type="Proteomes" id="UP000037510">
    <property type="component" value="Unassembled WGS sequence"/>
</dbReference>
<organism evidence="1 2">
    <name type="scientific">Operophtera brumata</name>
    <name type="common">Winter moth</name>
    <name type="synonym">Phalaena brumata</name>
    <dbReference type="NCBI Taxonomy" id="104452"/>
    <lineage>
        <taxon>Eukaryota</taxon>
        <taxon>Metazoa</taxon>
        <taxon>Ecdysozoa</taxon>
        <taxon>Arthropoda</taxon>
        <taxon>Hexapoda</taxon>
        <taxon>Insecta</taxon>
        <taxon>Pterygota</taxon>
        <taxon>Neoptera</taxon>
        <taxon>Endopterygota</taxon>
        <taxon>Lepidoptera</taxon>
        <taxon>Glossata</taxon>
        <taxon>Ditrysia</taxon>
        <taxon>Geometroidea</taxon>
        <taxon>Geometridae</taxon>
        <taxon>Larentiinae</taxon>
        <taxon>Operophtera</taxon>
    </lineage>
</organism>
<dbReference type="EMBL" id="JTDY01000889">
    <property type="protein sequence ID" value="KOB75549.1"/>
    <property type="molecule type" value="Genomic_DNA"/>
</dbReference>